<sequence length="93" mass="10677">MMKLKNTITVFSFISAEHLYILSALLPHPSLRLRSCLIATHSDIRDRSLAEVRHRCPLLSSQRARQDGSFVRYVTKRTSPLSLARSFQHNTIN</sequence>
<gene>
    <name evidence="1" type="ORF">GWI33_000136</name>
</gene>
<proteinExistence type="predicted"/>
<dbReference type="Proteomes" id="UP000625711">
    <property type="component" value="Unassembled WGS sequence"/>
</dbReference>
<reference evidence="1" key="1">
    <citation type="submission" date="2020-08" db="EMBL/GenBank/DDBJ databases">
        <title>Genome sequencing and assembly of the red palm weevil Rhynchophorus ferrugineus.</title>
        <authorList>
            <person name="Dias G.B."/>
            <person name="Bergman C.M."/>
            <person name="Manee M."/>
        </authorList>
    </citation>
    <scope>NUCLEOTIDE SEQUENCE</scope>
    <source>
        <strain evidence="1">AA-2017</strain>
        <tissue evidence="1">Whole larva</tissue>
    </source>
</reference>
<evidence type="ECO:0000313" key="2">
    <source>
        <dbReference type="Proteomes" id="UP000625711"/>
    </source>
</evidence>
<protein>
    <submittedName>
        <fullName evidence="1">Uncharacterized protein</fullName>
    </submittedName>
</protein>
<keyword evidence="2" id="KW-1185">Reference proteome</keyword>
<dbReference type="AlphaFoldDB" id="A0A834J0P2"/>
<dbReference type="EMBL" id="JAACXV010000001">
    <property type="protein sequence ID" value="KAF7288083.1"/>
    <property type="molecule type" value="Genomic_DNA"/>
</dbReference>
<name>A0A834J0P2_RHYFE</name>
<organism evidence="1 2">
    <name type="scientific">Rhynchophorus ferrugineus</name>
    <name type="common">Red palm weevil</name>
    <name type="synonym">Curculio ferrugineus</name>
    <dbReference type="NCBI Taxonomy" id="354439"/>
    <lineage>
        <taxon>Eukaryota</taxon>
        <taxon>Metazoa</taxon>
        <taxon>Ecdysozoa</taxon>
        <taxon>Arthropoda</taxon>
        <taxon>Hexapoda</taxon>
        <taxon>Insecta</taxon>
        <taxon>Pterygota</taxon>
        <taxon>Neoptera</taxon>
        <taxon>Endopterygota</taxon>
        <taxon>Coleoptera</taxon>
        <taxon>Polyphaga</taxon>
        <taxon>Cucujiformia</taxon>
        <taxon>Curculionidae</taxon>
        <taxon>Dryophthorinae</taxon>
        <taxon>Rhynchophorus</taxon>
    </lineage>
</organism>
<evidence type="ECO:0000313" key="1">
    <source>
        <dbReference type="EMBL" id="KAF7288083.1"/>
    </source>
</evidence>
<comment type="caution">
    <text evidence="1">The sequence shown here is derived from an EMBL/GenBank/DDBJ whole genome shotgun (WGS) entry which is preliminary data.</text>
</comment>
<accession>A0A834J0P2</accession>